<dbReference type="SUPFAM" id="SSF52980">
    <property type="entry name" value="Restriction endonuclease-like"/>
    <property type="match status" value="1"/>
</dbReference>
<organism evidence="2">
    <name type="scientific">human gut metagenome</name>
    <dbReference type="NCBI Taxonomy" id="408170"/>
    <lineage>
        <taxon>unclassified sequences</taxon>
        <taxon>metagenomes</taxon>
        <taxon>organismal metagenomes</taxon>
    </lineage>
</organism>
<accession>K1SP31</accession>
<sequence length="189" mass="21399">GERFAYLFDRSRREVREIVADVGRELRNSDFQPVDTELSFMRGGALPPVEVLGQKGNSLITGFVDRVDLLDAGNAAYYRVIDYKTGRKEFDYASILEGEGLQMLIYLFALRKYGAQRYGKPLIPAGVLYVPSRSDMERVDPGESPEDIQALRQKKKRRKGLVLADDACFSRWSTAKRPNICPCRSKRAA</sequence>
<protein>
    <submittedName>
        <fullName evidence="2">ATP-dependent nuclease subunit B</fullName>
    </submittedName>
</protein>
<dbReference type="InterPro" id="IPR011335">
    <property type="entry name" value="Restrct_endonuc-II-like"/>
</dbReference>
<dbReference type="EMBL" id="AJWZ01006583">
    <property type="protein sequence ID" value="EKC59363.1"/>
    <property type="molecule type" value="Genomic_DNA"/>
</dbReference>
<gene>
    <name evidence="2" type="ORF">OBE_09537</name>
</gene>
<dbReference type="InterPro" id="IPR038726">
    <property type="entry name" value="PDDEXK_AddAB-type"/>
</dbReference>
<reference evidence="2" key="1">
    <citation type="journal article" date="2013" name="Environ. Microbiol.">
        <title>Microbiota from the distal guts of lean and obese adolescents exhibit partial functional redundancy besides clear differences in community structure.</title>
        <authorList>
            <person name="Ferrer M."/>
            <person name="Ruiz A."/>
            <person name="Lanza F."/>
            <person name="Haange S.B."/>
            <person name="Oberbach A."/>
            <person name="Till H."/>
            <person name="Bargiela R."/>
            <person name="Campoy C."/>
            <person name="Segura M.T."/>
            <person name="Richter M."/>
            <person name="von Bergen M."/>
            <person name="Seifert J."/>
            <person name="Suarez A."/>
        </authorList>
    </citation>
    <scope>NUCLEOTIDE SEQUENCE</scope>
</reference>
<dbReference type="AlphaFoldDB" id="K1SP31"/>
<feature type="non-terminal residue" evidence="2">
    <location>
        <position position="1"/>
    </location>
</feature>
<name>K1SP31_9ZZZZ</name>
<proteinExistence type="predicted"/>
<dbReference type="Pfam" id="PF12705">
    <property type="entry name" value="PDDEXK_1"/>
    <property type="match status" value="1"/>
</dbReference>
<comment type="caution">
    <text evidence="2">The sequence shown here is derived from an EMBL/GenBank/DDBJ whole genome shotgun (WGS) entry which is preliminary data.</text>
</comment>
<evidence type="ECO:0000313" key="2">
    <source>
        <dbReference type="EMBL" id="EKC59363.1"/>
    </source>
</evidence>
<feature type="domain" description="PD-(D/E)XK endonuclease-like" evidence="1">
    <location>
        <begin position="6"/>
        <end position="158"/>
    </location>
</feature>
<dbReference type="InterPro" id="IPR011604">
    <property type="entry name" value="PDDEXK-like_dom_sf"/>
</dbReference>
<evidence type="ECO:0000259" key="1">
    <source>
        <dbReference type="Pfam" id="PF12705"/>
    </source>
</evidence>
<dbReference type="Gene3D" id="3.90.320.10">
    <property type="match status" value="1"/>
</dbReference>